<keyword evidence="1" id="KW-1133">Transmembrane helix</keyword>
<comment type="caution">
    <text evidence="2">The sequence shown here is derived from an EMBL/GenBank/DDBJ whole genome shotgun (WGS) entry which is preliminary data.</text>
</comment>
<keyword evidence="1" id="KW-0812">Transmembrane</keyword>
<evidence type="ECO:0000313" key="3">
    <source>
        <dbReference type="Proteomes" id="UP001199916"/>
    </source>
</evidence>
<evidence type="ECO:0000256" key="1">
    <source>
        <dbReference type="SAM" id="Phobius"/>
    </source>
</evidence>
<dbReference type="EMBL" id="JAJNBZ010000054">
    <property type="protein sequence ID" value="MCE5173482.1"/>
    <property type="molecule type" value="Genomic_DNA"/>
</dbReference>
<dbReference type="RefSeq" id="WP_233699415.1">
    <property type="nucleotide sequence ID" value="NZ_JAJNBZ010000054.1"/>
</dbReference>
<evidence type="ECO:0000313" key="2">
    <source>
        <dbReference type="EMBL" id="MCE5173482.1"/>
    </source>
</evidence>
<accession>A0ABS8YT25</accession>
<dbReference type="Proteomes" id="UP001199916">
    <property type="component" value="Unassembled WGS sequence"/>
</dbReference>
<keyword evidence="1" id="KW-0472">Membrane</keyword>
<proteinExistence type="predicted"/>
<evidence type="ECO:0008006" key="4">
    <source>
        <dbReference type="Google" id="ProtNLM"/>
    </source>
</evidence>
<gene>
    <name evidence="2" type="ORF">LQV63_30045</name>
</gene>
<sequence length="428" mass="49638">MNKSISIVYMVTFLAIIFGFGIASIILPDKDISTSENRTLSKLPYISIEAISNRSFFEDMNQYVNDQIVLRDEMVRIYQKQQNSGMFNAMLFENMVNAKKPHKPEDGTIVTDSRIVSKLVVTNNKWLFPNTDKVLHTHNIDASTAKLNDAVKFAQDQETETFFVFNPSRTKSLMHLYPKYLQTDAYAKSKNYFLSKLDKHINVVNIGDKFDTFTKAQLEELYLETDHHWNIKGAFTAYQEMITQISKMSTKFEDKPMSLSDIHVSQLTTGSFEGSYNTQINYALDPKKADRTIIYEPRTPFTFNNFEVINKDGQQTVTNFNEFYGFKKGRSTYSYGTIYGGDRRKITYENSNANNKLNVLLLKDSFMNPITPYLAQHFTKLTVLDNRYYSEFSLKKILTSEHYDMLIIAFHDDNLFSGTYHFEKKDDN</sequence>
<name>A0ABS8YT25_9BACL</name>
<organism evidence="2 3">
    <name type="scientific">Paenibacillus profundus</name>
    <dbReference type="NCBI Taxonomy" id="1173085"/>
    <lineage>
        <taxon>Bacteria</taxon>
        <taxon>Bacillati</taxon>
        <taxon>Bacillota</taxon>
        <taxon>Bacilli</taxon>
        <taxon>Bacillales</taxon>
        <taxon>Paenibacillaceae</taxon>
        <taxon>Paenibacillus</taxon>
    </lineage>
</organism>
<dbReference type="InterPro" id="IPR025945">
    <property type="entry name" value="DHHW"/>
</dbReference>
<feature type="transmembrane region" description="Helical" evidence="1">
    <location>
        <begin position="7"/>
        <end position="27"/>
    </location>
</feature>
<protein>
    <recommendedName>
        <fullName evidence="4">AlgX/AlgJ SGNH hydrolase-like domain-containing protein</fullName>
    </recommendedName>
</protein>
<reference evidence="2 3" key="1">
    <citation type="submission" date="2021-11" db="EMBL/GenBank/DDBJ databases">
        <title>Draft genome sequence of Paenibacillus profundus YoMME, a new Gram-positive bacteria with exoelectrogenic properties.</title>
        <authorList>
            <person name="Hubenova Y."/>
            <person name="Hubenova E."/>
            <person name="Manasiev Y."/>
            <person name="Peykov S."/>
            <person name="Mitov M."/>
        </authorList>
    </citation>
    <scope>NUCLEOTIDE SEQUENCE [LARGE SCALE GENOMIC DNA]</scope>
    <source>
        <strain evidence="2 3">YoMME</strain>
    </source>
</reference>
<keyword evidence="3" id="KW-1185">Reference proteome</keyword>
<dbReference type="Pfam" id="PF14286">
    <property type="entry name" value="DHHW"/>
    <property type="match status" value="1"/>
</dbReference>